<dbReference type="AlphaFoldDB" id="A0A6I2USR9"/>
<dbReference type="PANTHER" id="PTHR30471">
    <property type="entry name" value="DNA REPAIR PROTEIN RADC"/>
    <property type="match status" value="1"/>
</dbReference>
<organism evidence="9 10">
    <name type="scientific">Selenomonas montiformis</name>
    <dbReference type="NCBI Taxonomy" id="2652285"/>
    <lineage>
        <taxon>Bacteria</taxon>
        <taxon>Bacillati</taxon>
        <taxon>Bacillota</taxon>
        <taxon>Negativicutes</taxon>
        <taxon>Selenomonadales</taxon>
        <taxon>Selenomonadaceae</taxon>
        <taxon>Selenomonas</taxon>
    </lineage>
</organism>
<dbReference type="Pfam" id="PF20582">
    <property type="entry name" value="UPF0758_N"/>
    <property type="match status" value="1"/>
</dbReference>
<comment type="similarity">
    <text evidence="1 7">Belongs to the UPF0758 family.</text>
</comment>
<dbReference type="GO" id="GO:0008237">
    <property type="term" value="F:metallopeptidase activity"/>
    <property type="evidence" value="ECO:0007669"/>
    <property type="project" value="UniProtKB-KW"/>
</dbReference>
<dbReference type="InterPro" id="IPR020891">
    <property type="entry name" value="UPF0758_CS"/>
</dbReference>
<comment type="caution">
    <text evidence="9">The sequence shown here is derived from an EMBL/GenBank/DDBJ whole genome shotgun (WGS) entry which is preliminary data.</text>
</comment>
<dbReference type="CDD" id="cd08071">
    <property type="entry name" value="MPN_DUF2466"/>
    <property type="match status" value="1"/>
</dbReference>
<gene>
    <name evidence="9" type="ORF">FYJ78_08695</name>
</gene>
<evidence type="ECO:0000256" key="5">
    <source>
        <dbReference type="ARBA" id="ARBA00022833"/>
    </source>
</evidence>
<feature type="domain" description="MPN" evidence="8">
    <location>
        <begin position="106"/>
        <end position="228"/>
    </location>
</feature>
<dbReference type="NCBIfam" id="TIGR00608">
    <property type="entry name" value="radc"/>
    <property type="match status" value="1"/>
</dbReference>
<evidence type="ECO:0000256" key="7">
    <source>
        <dbReference type="RuleBase" id="RU003797"/>
    </source>
</evidence>
<keyword evidence="3" id="KW-0479">Metal-binding</keyword>
<keyword evidence="6" id="KW-0482">Metalloprotease</keyword>
<dbReference type="InterPro" id="IPR025657">
    <property type="entry name" value="RadC_JAB"/>
</dbReference>
<name>A0A6I2USR9_9FIRM</name>
<keyword evidence="4" id="KW-0378">Hydrolase</keyword>
<reference evidence="9 10" key="1">
    <citation type="submission" date="2019-08" db="EMBL/GenBank/DDBJ databases">
        <title>In-depth cultivation of the pig gut microbiome towards novel bacterial diversity and tailored functional studies.</title>
        <authorList>
            <person name="Wylensek D."/>
            <person name="Hitch T.C.A."/>
            <person name="Clavel T."/>
        </authorList>
    </citation>
    <scope>NUCLEOTIDE SEQUENCE [LARGE SCALE GENOMIC DNA]</scope>
    <source>
        <strain evidence="10">WCA-380-WT-3B3</strain>
    </source>
</reference>
<dbReference type="InterPro" id="IPR037518">
    <property type="entry name" value="MPN"/>
</dbReference>
<protein>
    <submittedName>
        <fullName evidence="9">JAB domain-containing protein</fullName>
    </submittedName>
</protein>
<evidence type="ECO:0000256" key="2">
    <source>
        <dbReference type="ARBA" id="ARBA00022670"/>
    </source>
</evidence>
<keyword evidence="2" id="KW-0645">Protease</keyword>
<keyword evidence="5" id="KW-0862">Zinc</keyword>
<dbReference type="PROSITE" id="PS01302">
    <property type="entry name" value="UPF0758"/>
    <property type="match status" value="1"/>
</dbReference>
<dbReference type="PANTHER" id="PTHR30471:SF3">
    <property type="entry name" value="UPF0758 PROTEIN YEES-RELATED"/>
    <property type="match status" value="1"/>
</dbReference>
<dbReference type="GO" id="GO:0046872">
    <property type="term" value="F:metal ion binding"/>
    <property type="evidence" value="ECO:0007669"/>
    <property type="project" value="UniProtKB-KW"/>
</dbReference>
<dbReference type="Gene3D" id="3.40.140.10">
    <property type="entry name" value="Cytidine Deaminase, domain 2"/>
    <property type="match status" value="1"/>
</dbReference>
<evidence type="ECO:0000313" key="9">
    <source>
        <dbReference type="EMBL" id="MSV25253.1"/>
    </source>
</evidence>
<dbReference type="Pfam" id="PF04002">
    <property type="entry name" value="RadC"/>
    <property type="match status" value="1"/>
</dbReference>
<dbReference type="EMBL" id="VUNL01000009">
    <property type="protein sequence ID" value="MSV25253.1"/>
    <property type="molecule type" value="Genomic_DNA"/>
</dbReference>
<dbReference type="NCBIfam" id="NF000642">
    <property type="entry name" value="PRK00024.1"/>
    <property type="match status" value="1"/>
</dbReference>
<dbReference type="InterPro" id="IPR001405">
    <property type="entry name" value="UPF0758"/>
</dbReference>
<evidence type="ECO:0000313" key="10">
    <source>
        <dbReference type="Proteomes" id="UP000430222"/>
    </source>
</evidence>
<accession>A0A6I2USR9</accession>
<evidence type="ECO:0000256" key="3">
    <source>
        <dbReference type="ARBA" id="ARBA00022723"/>
    </source>
</evidence>
<dbReference type="Proteomes" id="UP000430222">
    <property type="component" value="Unassembled WGS sequence"/>
</dbReference>
<sequence length="229" mass="24946">MTIMVRDLPAEERPREKLLGYGASALSNAELLAILLRTGTSKQSVLGIADEVLAHYKERGIAGMVHMAPAELAAIRGIGMAKAATIVAAVELGRRLAVRTAEQIQVVHGPEDAAQFAMPRFRFEQKEHFAVMLLNTKNHILGLKEVSMGSLQASVVHPREVFRAAIDYAAASMILLHNHPSGDPSPSREDIAVTQRLVKAGRIMDIPVLDHIILGDCRFLSLKEKGMMS</sequence>
<evidence type="ECO:0000256" key="4">
    <source>
        <dbReference type="ARBA" id="ARBA00022801"/>
    </source>
</evidence>
<dbReference type="PROSITE" id="PS50249">
    <property type="entry name" value="MPN"/>
    <property type="match status" value="1"/>
</dbReference>
<proteinExistence type="inferred from homology"/>
<evidence type="ECO:0000259" key="8">
    <source>
        <dbReference type="PROSITE" id="PS50249"/>
    </source>
</evidence>
<keyword evidence="10" id="KW-1185">Reference proteome</keyword>
<dbReference type="RefSeq" id="WP_154621033.1">
    <property type="nucleotide sequence ID" value="NZ_CBCTNG010000009.1"/>
</dbReference>
<evidence type="ECO:0000256" key="6">
    <source>
        <dbReference type="ARBA" id="ARBA00023049"/>
    </source>
</evidence>
<dbReference type="GO" id="GO:0006508">
    <property type="term" value="P:proteolysis"/>
    <property type="evidence" value="ECO:0007669"/>
    <property type="project" value="UniProtKB-KW"/>
</dbReference>
<dbReference type="InterPro" id="IPR046778">
    <property type="entry name" value="UPF0758_N"/>
</dbReference>
<evidence type="ECO:0000256" key="1">
    <source>
        <dbReference type="ARBA" id="ARBA00010243"/>
    </source>
</evidence>